<reference evidence="11 12" key="1">
    <citation type="journal article" date="2018" name="Sci. Rep.">
        <title>Comparative analysis of the Pocillopora damicornis genome highlights role of immune system in coral evolution.</title>
        <authorList>
            <person name="Cunning R."/>
            <person name="Bay R.A."/>
            <person name="Gillette P."/>
            <person name="Baker A.C."/>
            <person name="Traylor-Knowles N."/>
        </authorList>
    </citation>
    <scope>NUCLEOTIDE SEQUENCE [LARGE SCALE GENOMIC DNA]</scope>
    <source>
        <strain evidence="11">RSMAS</strain>
        <tissue evidence="11">Whole animal</tissue>
    </source>
</reference>
<evidence type="ECO:0000256" key="6">
    <source>
        <dbReference type="ARBA" id="ARBA00023002"/>
    </source>
</evidence>
<feature type="domain" description="Alcohol dehydrogenase iron-type/glycerol dehydrogenase GldA" evidence="9">
    <location>
        <begin position="56"/>
        <end position="229"/>
    </location>
</feature>
<evidence type="ECO:0000256" key="3">
    <source>
        <dbReference type="ARBA" id="ARBA00010005"/>
    </source>
</evidence>
<keyword evidence="5" id="KW-0809">Transit peptide</keyword>
<dbReference type="GO" id="GO:0046872">
    <property type="term" value="F:metal ion binding"/>
    <property type="evidence" value="ECO:0007669"/>
    <property type="project" value="InterPro"/>
</dbReference>
<dbReference type="InterPro" id="IPR056798">
    <property type="entry name" value="ADH_Fe_C"/>
</dbReference>
<evidence type="ECO:0000259" key="9">
    <source>
        <dbReference type="Pfam" id="PF00465"/>
    </source>
</evidence>
<evidence type="ECO:0000256" key="8">
    <source>
        <dbReference type="ARBA" id="ARBA00049496"/>
    </source>
</evidence>
<dbReference type="FunFam" id="3.40.50.1970:FF:000009">
    <property type="entry name" value="Fe-containing alcohol dehydrogenase"/>
    <property type="match status" value="1"/>
</dbReference>
<dbReference type="GO" id="GO:0047988">
    <property type="term" value="F:hydroxyacid-oxoacid transhydrogenase activity"/>
    <property type="evidence" value="ECO:0007669"/>
    <property type="project" value="UniProtKB-EC"/>
</dbReference>
<sequence length="472" mass="51087">MASMNLREQALRLMRLVATASCRCPAHSQNFSPVPRLSSAAKDHVEPECAFEVANSSIRYGEGVTREVGMDFENRRLEKVCVITDQKLVTLPPVKEAIESLETNKIKYELFDKVRIEPTDSSFKAAIDFAKQGNFDSFLAIGGGSVIDTAKAANLYLCHPENDFLDFVNAPVGKGMPIDKPLKPLIAIPTTAGTGSETTGVAIFDYEPMNAKTGIANRAIRPTLGIVDPLHTLHMSERLTANSGYDVLCHAIESYTAIPYQKRGPRPLNPNMRPAYQGSNPVSDVWSKHALGIVAKYLKRSIKDASDLEARSNMHLASVYAGVGFGNAGVHLCHGMSYPISGLVKSYKAKDYGVDHPLVPHGLSVIMTSPAVFRFTAPSCPERHLEAAQILGADISNAKLADAGLLLSDTLRDFMYSTGVDNGLAALGYNSEDIPALVKGTLPQHRVTKLAPAGAPGEEDLARLFEDSMTLY</sequence>
<evidence type="ECO:0000256" key="1">
    <source>
        <dbReference type="ARBA" id="ARBA00000813"/>
    </source>
</evidence>
<dbReference type="PANTHER" id="PTHR11496">
    <property type="entry name" value="ALCOHOL DEHYDROGENASE"/>
    <property type="match status" value="1"/>
</dbReference>
<dbReference type="SUPFAM" id="SSF56796">
    <property type="entry name" value="Dehydroquinate synthase-like"/>
    <property type="match status" value="1"/>
</dbReference>
<protein>
    <recommendedName>
        <fullName evidence="4">hydroxyacid-oxoacid transhydrogenase</fullName>
        <ecNumber evidence="4">1.1.99.24</ecNumber>
    </recommendedName>
</protein>
<dbReference type="Pfam" id="PF00465">
    <property type="entry name" value="Fe-ADH"/>
    <property type="match status" value="1"/>
</dbReference>
<dbReference type="InterPro" id="IPR039697">
    <property type="entry name" value="Alcohol_dehydrogenase_Fe"/>
</dbReference>
<dbReference type="Proteomes" id="UP000275408">
    <property type="component" value="Unassembled WGS sequence"/>
</dbReference>
<dbReference type="EMBL" id="RCHS01003899">
    <property type="protein sequence ID" value="RMX39019.1"/>
    <property type="molecule type" value="Genomic_DNA"/>
</dbReference>
<keyword evidence="12" id="KW-1185">Reference proteome</keyword>
<dbReference type="Gene3D" id="3.40.50.1970">
    <property type="match status" value="1"/>
</dbReference>
<comment type="subcellular location">
    <subcellularLocation>
        <location evidence="2">Mitochondrion</location>
    </subcellularLocation>
</comment>
<dbReference type="CDD" id="cd08190">
    <property type="entry name" value="HOT"/>
    <property type="match status" value="1"/>
</dbReference>
<dbReference type="InterPro" id="IPR001670">
    <property type="entry name" value="ADH_Fe/GldA"/>
</dbReference>
<evidence type="ECO:0000313" key="12">
    <source>
        <dbReference type="Proteomes" id="UP000275408"/>
    </source>
</evidence>
<keyword evidence="7" id="KW-0496">Mitochondrion</keyword>
<dbReference type="InterPro" id="IPR042157">
    <property type="entry name" value="HOT"/>
</dbReference>
<name>A0A3M6TCJ1_POCDA</name>
<comment type="caution">
    <text evidence="11">The sequence shown here is derived from an EMBL/GenBank/DDBJ whole genome shotgun (WGS) entry which is preliminary data.</text>
</comment>
<dbReference type="AlphaFoldDB" id="A0A3M6TCJ1"/>
<dbReference type="FunFam" id="1.20.1090.10:FF:000003">
    <property type="entry name" value="Probable hydroxyacid-oxoacid transhydrogenase, mitochondrial"/>
    <property type="match status" value="1"/>
</dbReference>
<dbReference type="Gene3D" id="1.20.1090.10">
    <property type="entry name" value="Dehydroquinate synthase-like - alpha domain"/>
    <property type="match status" value="1"/>
</dbReference>
<evidence type="ECO:0000256" key="2">
    <source>
        <dbReference type="ARBA" id="ARBA00004173"/>
    </source>
</evidence>
<comment type="catalytic activity">
    <reaction evidence="8">
        <text>4-hydroxybutanoate + 2-oxoglutarate = (R)-2-hydroxyglutarate + succinate semialdehyde</text>
        <dbReference type="Rhea" id="RHEA:24734"/>
        <dbReference type="ChEBI" id="CHEBI:15801"/>
        <dbReference type="ChEBI" id="CHEBI:16724"/>
        <dbReference type="ChEBI" id="CHEBI:16810"/>
        <dbReference type="ChEBI" id="CHEBI:57706"/>
        <dbReference type="EC" id="1.1.99.24"/>
    </reaction>
</comment>
<dbReference type="EC" id="1.1.99.24" evidence="4"/>
<dbReference type="GO" id="GO:0004022">
    <property type="term" value="F:alcohol dehydrogenase (NAD+) activity"/>
    <property type="evidence" value="ECO:0007669"/>
    <property type="project" value="InterPro"/>
</dbReference>
<evidence type="ECO:0000259" key="10">
    <source>
        <dbReference type="Pfam" id="PF25137"/>
    </source>
</evidence>
<evidence type="ECO:0000313" key="11">
    <source>
        <dbReference type="EMBL" id="RMX39019.1"/>
    </source>
</evidence>
<organism evidence="11 12">
    <name type="scientific">Pocillopora damicornis</name>
    <name type="common">Cauliflower coral</name>
    <name type="synonym">Millepora damicornis</name>
    <dbReference type="NCBI Taxonomy" id="46731"/>
    <lineage>
        <taxon>Eukaryota</taxon>
        <taxon>Metazoa</taxon>
        <taxon>Cnidaria</taxon>
        <taxon>Anthozoa</taxon>
        <taxon>Hexacorallia</taxon>
        <taxon>Scleractinia</taxon>
        <taxon>Astrocoeniina</taxon>
        <taxon>Pocilloporidae</taxon>
        <taxon>Pocillopora</taxon>
    </lineage>
</organism>
<evidence type="ECO:0000256" key="7">
    <source>
        <dbReference type="ARBA" id="ARBA00023128"/>
    </source>
</evidence>
<dbReference type="Pfam" id="PF25137">
    <property type="entry name" value="ADH_Fe_C"/>
    <property type="match status" value="1"/>
</dbReference>
<accession>A0A3M6TCJ1</accession>
<dbReference type="OrthoDB" id="339764at2759"/>
<evidence type="ECO:0000256" key="5">
    <source>
        <dbReference type="ARBA" id="ARBA00022946"/>
    </source>
</evidence>
<gene>
    <name evidence="11" type="ORF">pdam_00025152</name>
</gene>
<comment type="similarity">
    <text evidence="3">Belongs to the iron-containing alcohol dehydrogenase family. Hydroxyacid-oxoacid transhydrogenase subfamily.</text>
</comment>
<dbReference type="OMA" id="NLMGAGC"/>
<keyword evidence="6" id="KW-0560">Oxidoreductase</keyword>
<feature type="domain" description="Fe-containing alcohol dehydrogenase-like C-terminal" evidence="10">
    <location>
        <begin position="278"/>
        <end position="466"/>
    </location>
</feature>
<dbReference type="PANTHER" id="PTHR11496:SF83">
    <property type="entry name" value="HYDROXYACID-OXOACID TRANSHYDROGENASE, MITOCHONDRIAL"/>
    <property type="match status" value="1"/>
</dbReference>
<dbReference type="STRING" id="46731.A0A3M6TCJ1"/>
<comment type="catalytic activity">
    <reaction evidence="1">
        <text>(S)-3-hydroxybutanoate + 2-oxoglutarate = (R)-2-hydroxyglutarate + acetoacetate</text>
        <dbReference type="Rhea" id="RHEA:23048"/>
        <dbReference type="ChEBI" id="CHEBI:11047"/>
        <dbReference type="ChEBI" id="CHEBI:13705"/>
        <dbReference type="ChEBI" id="CHEBI:15801"/>
        <dbReference type="ChEBI" id="CHEBI:16810"/>
        <dbReference type="EC" id="1.1.99.24"/>
    </reaction>
</comment>
<proteinExistence type="inferred from homology"/>
<dbReference type="GO" id="GO:0005739">
    <property type="term" value="C:mitochondrion"/>
    <property type="evidence" value="ECO:0007669"/>
    <property type="project" value="UniProtKB-SubCell"/>
</dbReference>
<evidence type="ECO:0000256" key="4">
    <source>
        <dbReference type="ARBA" id="ARBA00013182"/>
    </source>
</evidence>